<dbReference type="OrthoDB" id="596762at2"/>
<evidence type="ECO:0000313" key="8">
    <source>
        <dbReference type="EMBL" id="TCN73229.1"/>
    </source>
</evidence>
<feature type="transmembrane region" description="Helical" evidence="6">
    <location>
        <begin position="123"/>
        <end position="142"/>
    </location>
</feature>
<evidence type="ECO:0000256" key="5">
    <source>
        <dbReference type="ARBA" id="ARBA00023136"/>
    </source>
</evidence>
<evidence type="ECO:0000313" key="9">
    <source>
        <dbReference type="Proteomes" id="UP000294830"/>
    </source>
</evidence>
<evidence type="ECO:0000256" key="4">
    <source>
        <dbReference type="ARBA" id="ARBA00022989"/>
    </source>
</evidence>
<evidence type="ECO:0000256" key="6">
    <source>
        <dbReference type="SAM" id="Phobius"/>
    </source>
</evidence>
<comment type="caution">
    <text evidence="8">The sequence shown here is derived from an EMBL/GenBank/DDBJ whole genome shotgun (WGS) entry which is preliminary data.</text>
</comment>
<evidence type="ECO:0000256" key="1">
    <source>
        <dbReference type="ARBA" id="ARBA00004141"/>
    </source>
</evidence>
<keyword evidence="2 6" id="KW-0812">Transmembrane</keyword>
<accession>A0A4R2EV76</accession>
<feature type="transmembrane region" description="Helical" evidence="6">
    <location>
        <begin position="12"/>
        <end position="35"/>
    </location>
</feature>
<dbReference type="PANTHER" id="PTHR31566:SF5">
    <property type="entry name" value="RESB-LIKE DOMAIN-CONTAINING PROTEIN"/>
    <property type="match status" value="1"/>
</dbReference>
<comment type="subcellular location">
    <subcellularLocation>
        <location evidence="1">Membrane</location>
        <topology evidence="1">Multi-pass membrane protein</topology>
    </subcellularLocation>
</comment>
<dbReference type="GO" id="GO:0016020">
    <property type="term" value="C:membrane"/>
    <property type="evidence" value="ECO:0007669"/>
    <property type="project" value="UniProtKB-SubCell"/>
</dbReference>
<keyword evidence="3" id="KW-0201">Cytochrome c-type biogenesis</keyword>
<organism evidence="8 9">
    <name type="scientific">Acetobacteroides hydrogenigenes</name>
    <dbReference type="NCBI Taxonomy" id="979970"/>
    <lineage>
        <taxon>Bacteria</taxon>
        <taxon>Pseudomonadati</taxon>
        <taxon>Bacteroidota</taxon>
        <taxon>Bacteroidia</taxon>
        <taxon>Bacteroidales</taxon>
        <taxon>Rikenellaceae</taxon>
        <taxon>Acetobacteroides</taxon>
    </lineage>
</organism>
<feature type="transmembrane region" description="Helical" evidence="6">
    <location>
        <begin position="74"/>
        <end position="97"/>
    </location>
</feature>
<dbReference type="InterPro" id="IPR007816">
    <property type="entry name" value="ResB-like_domain"/>
</dbReference>
<feature type="domain" description="ResB-like" evidence="7">
    <location>
        <begin position="326"/>
        <end position="371"/>
    </location>
</feature>
<feature type="transmembrane region" description="Helical" evidence="6">
    <location>
        <begin position="154"/>
        <end position="172"/>
    </location>
</feature>
<dbReference type="AlphaFoldDB" id="A0A4R2EV76"/>
<keyword evidence="4 6" id="KW-1133">Transmembrane helix</keyword>
<sequence>MPTKRKIWQAPWAYKEAAAFCIGLLAIGLFLQIAVGPISRAIFAFPYNIYLSIFFIALIGMAFIFANKSGMVRWLSATPTAITTILAFGFIVILMGLTPQHDTPRQESSEMLSLIGLDNITQTWYFAFLYLFLLTILTVTILKRGIPLKAKNIGFVLNHLGLWVVLVAGVLGSGDIARLKMTIYEGKVEWRASDAMGVIYEMPIAIQLNDFKIEEYPPKLYAIDTRTGDALPLSKPQFIAIEGKNAKGMIGRYAIETQRYIADAAPVKVDKFEHVYMPGTSPAAFIKAKTENSNTEKSGWVSSGSFAFPHKALYLNDTVGLVLKSPEPKKFESNVTIFTKDGKQFSTIIEVNKPFSVNGWKLYQLGYNDKEGKWSSYSTIELVKDPWLPVVYSGIVLLLLGSLTMFWNANKQNRAKHVE</sequence>
<keyword evidence="5 6" id="KW-0472">Membrane</keyword>
<keyword evidence="9" id="KW-1185">Reference proteome</keyword>
<evidence type="ECO:0000256" key="2">
    <source>
        <dbReference type="ARBA" id="ARBA00022692"/>
    </source>
</evidence>
<reference evidence="8 9" key="1">
    <citation type="submission" date="2019-03" db="EMBL/GenBank/DDBJ databases">
        <title>Genomic Encyclopedia of Archaeal and Bacterial Type Strains, Phase II (KMG-II): from individual species to whole genera.</title>
        <authorList>
            <person name="Goeker M."/>
        </authorList>
    </citation>
    <scope>NUCLEOTIDE SEQUENCE [LARGE SCALE GENOMIC DNA]</scope>
    <source>
        <strain evidence="8 9">RL-C</strain>
    </source>
</reference>
<dbReference type="EMBL" id="SLWB01000001">
    <property type="protein sequence ID" value="TCN73229.1"/>
    <property type="molecule type" value="Genomic_DNA"/>
</dbReference>
<dbReference type="GO" id="GO:0017004">
    <property type="term" value="P:cytochrome complex assembly"/>
    <property type="evidence" value="ECO:0007669"/>
    <property type="project" value="UniProtKB-KW"/>
</dbReference>
<dbReference type="PANTHER" id="PTHR31566">
    <property type="entry name" value="CYTOCHROME C BIOGENESIS PROTEIN CCS1, CHLOROPLASTIC"/>
    <property type="match status" value="1"/>
</dbReference>
<proteinExistence type="predicted"/>
<dbReference type="InterPro" id="IPR023494">
    <property type="entry name" value="Cyt_c_bgen_Ccs1/CcsB/ResB"/>
</dbReference>
<name>A0A4R2EV76_9BACT</name>
<protein>
    <submittedName>
        <fullName evidence="8">ResB-like family protein</fullName>
    </submittedName>
</protein>
<feature type="transmembrane region" description="Helical" evidence="6">
    <location>
        <begin position="47"/>
        <end position="67"/>
    </location>
</feature>
<dbReference type="Pfam" id="PF05140">
    <property type="entry name" value="ResB"/>
    <property type="match status" value="1"/>
</dbReference>
<feature type="transmembrane region" description="Helical" evidence="6">
    <location>
        <begin position="387"/>
        <end position="407"/>
    </location>
</feature>
<dbReference type="Proteomes" id="UP000294830">
    <property type="component" value="Unassembled WGS sequence"/>
</dbReference>
<evidence type="ECO:0000259" key="7">
    <source>
        <dbReference type="Pfam" id="PF05140"/>
    </source>
</evidence>
<evidence type="ECO:0000256" key="3">
    <source>
        <dbReference type="ARBA" id="ARBA00022748"/>
    </source>
</evidence>
<dbReference type="RefSeq" id="WP_131838004.1">
    <property type="nucleotide sequence ID" value="NZ_SLWB01000001.1"/>
</dbReference>
<gene>
    <name evidence="8" type="ORF">CLV25_101450</name>
</gene>